<name>A0ABU4GAR6_9BACL</name>
<evidence type="ECO:0000313" key="2">
    <source>
        <dbReference type="EMBL" id="MDW0113462.1"/>
    </source>
</evidence>
<gene>
    <name evidence="2" type="ORF">QT711_09710</name>
</gene>
<feature type="transmembrane region" description="Helical" evidence="1">
    <location>
        <begin position="340"/>
        <end position="362"/>
    </location>
</feature>
<evidence type="ECO:0008006" key="4">
    <source>
        <dbReference type="Google" id="ProtNLM"/>
    </source>
</evidence>
<proteinExistence type="predicted"/>
<feature type="transmembrane region" description="Helical" evidence="1">
    <location>
        <begin position="403"/>
        <end position="421"/>
    </location>
</feature>
<feature type="transmembrane region" description="Helical" evidence="1">
    <location>
        <begin position="295"/>
        <end position="313"/>
    </location>
</feature>
<keyword evidence="1" id="KW-0472">Membrane</keyword>
<protein>
    <recommendedName>
        <fullName evidence="4">ABC-2 family transporter protein</fullName>
    </recommendedName>
</protein>
<feature type="transmembrane region" description="Helical" evidence="1">
    <location>
        <begin position="167"/>
        <end position="188"/>
    </location>
</feature>
<feature type="transmembrane region" description="Helical" evidence="1">
    <location>
        <begin position="640"/>
        <end position="665"/>
    </location>
</feature>
<accession>A0ABU4GAR6</accession>
<dbReference type="PANTHER" id="PTHR37305:SF1">
    <property type="entry name" value="MEMBRANE PROTEIN"/>
    <property type="match status" value="1"/>
</dbReference>
<organism evidence="2 3">
    <name type="scientific">Sporosarcina saromensis</name>
    <dbReference type="NCBI Taxonomy" id="359365"/>
    <lineage>
        <taxon>Bacteria</taxon>
        <taxon>Bacillati</taxon>
        <taxon>Bacillota</taxon>
        <taxon>Bacilli</taxon>
        <taxon>Bacillales</taxon>
        <taxon>Caryophanaceae</taxon>
        <taxon>Sporosarcina</taxon>
    </lineage>
</organism>
<feature type="transmembrane region" description="Helical" evidence="1">
    <location>
        <begin position="596"/>
        <end position="613"/>
    </location>
</feature>
<feature type="transmembrane region" description="Helical" evidence="1">
    <location>
        <begin position="209"/>
        <end position="235"/>
    </location>
</feature>
<feature type="transmembrane region" description="Helical" evidence="1">
    <location>
        <begin position="266"/>
        <end position="288"/>
    </location>
</feature>
<reference evidence="2 3" key="1">
    <citation type="submission" date="2023-06" db="EMBL/GenBank/DDBJ databases">
        <title>Sporosarcina sp. nov., isolated from Korean traditional fermented seafood 'Jeotgal'.</title>
        <authorList>
            <person name="Yang A.I."/>
            <person name="Shin N.-R."/>
        </authorList>
    </citation>
    <scope>NUCLEOTIDE SEQUENCE [LARGE SCALE GENOMIC DNA]</scope>
    <source>
        <strain evidence="2 3">KCTC13119</strain>
    </source>
</reference>
<evidence type="ECO:0000313" key="3">
    <source>
        <dbReference type="Proteomes" id="UP001282284"/>
    </source>
</evidence>
<keyword evidence="3" id="KW-1185">Reference proteome</keyword>
<sequence>MREVVKFVAKGIRKNKYIYLLAFVILLITSSLLFINNAQISSTQDELQQAFDKREESLDFLISKTLIKKRYVGLPENQQFALDSLLVQEDYVKRISQRLSEGDMDIAKDNLAFINEYLDYRKYNFIHFENEDLLEIEKDKLNDLAKHDLPFTEQQTPVKTALFTKQLLHLLLNPLTALIFLLMFCYKYTTDERNRTFDFLKVNSLSNPAIYYGYVFSFFLFTVGYLLFSVVLAFLPPLFTGNLKTVYYPLEVAIGGDTAIVPVWKWLLYLPIGWGIFVSLLLVVASWLCKQRVSLGVLAGFIFLPLLCLYLLAEHLGFSVLNPIHLVVGYDANLFPSNQFIIYLVGMLLLLLILIGASYPIFRSKRMLLRMKGRASGRRPYQPKSQLKLIQFEHLKRRRDGRIFFVLLLLVGISVGTSIFVNQQYKSVDGKIVKAIEELQSFFISNQFKYKLMEEEEEVEKVDSTDETPLVKFSEIMEKDIALLEEVKKKANTPEFHHLYRETLKSLGPGTSQSYKELESNQWSVTTMASEEQQKLLKEREMQPWPIGGLWISNFDDPSREPNNELASLLKMVQEENEKYGHSALFTAFFYMNHNIVWSVLALFVFVLWVSLAEEHRLGRTVHFLVTKPLHLRSVYVSKWAYNLATACLFFLFSGGVAFVVSWLLGGYGEADYPIPTYAIEETESGEGQFFSPVDNVYFSFDSVQGMVLKSVALILAQIFFLNSLFSFIGRWMKNQYAVVIATLLITVAGYLFASQYPSLYMMFNPFLYFNTWHVVDGWQSILLESPLVNVGTGCLVLIAAGTVLFLVGLIPNKGKVS</sequence>
<comment type="caution">
    <text evidence="2">The sequence shown here is derived from an EMBL/GenBank/DDBJ whole genome shotgun (WGS) entry which is preliminary data.</text>
</comment>
<keyword evidence="1" id="KW-1133">Transmembrane helix</keyword>
<dbReference type="EMBL" id="JAUBDI010000008">
    <property type="protein sequence ID" value="MDW0113462.1"/>
    <property type="molecule type" value="Genomic_DNA"/>
</dbReference>
<dbReference type="Proteomes" id="UP001282284">
    <property type="component" value="Unassembled WGS sequence"/>
</dbReference>
<feature type="transmembrane region" description="Helical" evidence="1">
    <location>
        <begin position="788"/>
        <end position="811"/>
    </location>
</feature>
<dbReference type="RefSeq" id="WP_317943821.1">
    <property type="nucleotide sequence ID" value="NZ_JAUBDI010000008.1"/>
</dbReference>
<feature type="transmembrane region" description="Helical" evidence="1">
    <location>
        <begin position="707"/>
        <end position="730"/>
    </location>
</feature>
<dbReference type="PANTHER" id="PTHR37305">
    <property type="entry name" value="INTEGRAL MEMBRANE PROTEIN-RELATED"/>
    <property type="match status" value="1"/>
</dbReference>
<feature type="transmembrane region" description="Helical" evidence="1">
    <location>
        <begin position="737"/>
        <end position="754"/>
    </location>
</feature>
<keyword evidence="1" id="KW-0812">Transmembrane</keyword>
<evidence type="ECO:0000256" key="1">
    <source>
        <dbReference type="SAM" id="Phobius"/>
    </source>
</evidence>
<feature type="transmembrane region" description="Helical" evidence="1">
    <location>
        <begin position="17"/>
        <end position="35"/>
    </location>
</feature>